<name>A0A5N8V8C9_9ACTN</name>
<feature type="transmembrane region" description="Helical" evidence="1">
    <location>
        <begin position="12"/>
        <end position="31"/>
    </location>
</feature>
<dbReference type="EMBL" id="VJZD01000020">
    <property type="protein sequence ID" value="MPY31146.1"/>
    <property type="molecule type" value="Genomic_DNA"/>
</dbReference>
<dbReference type="OrthoDB" id="4326776at2"/>
<accession>A0A5N8V8C9</accession>
<dbReference type="AlphaFoldDB" id="A0A5N8V8C9"/>
<reference evidence="2 3" key="1">
    <citation type="submission" date="2019-07" db="EMBL/GenBank/DDBJ databases">
        <title>New species of Amycolatopsis and Streptomyces.</title>
        <authorList>
            <person name="Duangmal K."/>
            <person name="Teo W.F.A."/>
            <person name="Lipun K."/>
        </authorList>
    </citation>
    <scope>NUCLEOTIDE SEQUENCE [LARGE SCALE GENOMIC DNA]</scope>
    <source>
        <strain evidence="2 3">NBRC 109810</strain>
    </source>
</reference>
<keyword evidence="3" id="KW-1185">Reference proteome</keyword>
<evidence type="ECO:0000313" key="3">
    <source>
        <dbReference type="Proteomes" id="UP000325849"/>
    </source>
</evidence>
<organism evidence="2 3">
    <name type="scientific">Streptomyces adustus</name>
    <dbReference type="NCBI Taxonomy" id="1609272"/>
    <lineage>
        <taxon>Bacteria</taxon>
        <taxon>Bacillati</taxon>
        <taxon>Actinomycetota</taxon>
        <taxon>Actinomycetes</taxon>
        <taxon>Kitasatosporales</taxon>
        <taxon>Streptomycetaceae</taxon>
        <taxon>Streptomyces</taxon>
    </lineage>
</organism>
<keyword evidence="1" id="KW-0472">Membrane</keyword>
<protein>
    <submittedName>
        <fullName evidence="2">Uncharacterized protein</fullName>
    </submittedName>
</protein>
<comment type="caution">
    <text evidence="2">The sequence shown here is derived from an EMBL/GenBank/DDBJ whole genome shotgun (WGS) entry which is preliminary data.</text>
</comment>
<evidence type="ECO:0000313" key="2">
    <source>
        <dbReference type="EMBL" id="MPY31146.1"/>
    </source>
</evidence>
<keyword evidence="1" id="KW-1133">Transmembrane helix</keyword>
<evidence type="ECO:0000256" key="1">
    <source>
        <dbReference type="SAM" id="Phobius"/>
    </source>
</evidence>
<dbReference type="Proteomes" id="UP000325849">
    <property type="component" value="Unassembled WGS sequence"/>
</dbReference>
<dbReference type="RefSeq" id="WP_152885955.1">
    <property type="nucleotide sequence ID" value="NZ_VJZD01000020.1"/>
</dbReference>
<proteinExistence type="predicted"/>
<sequence length="147" mass="14942">MAIRTAHSGGTTVRWVYGVFIALCAALAVLVHHETTVMSTSPMTGTSSVMSTSSMVGPTQAGHVVSGADTPNAWEPSFPNAYDTCGCDGPGMQHCAAASVATVQLAVPADSESSPFTDLREAAAGRAPAGVVGRAPPDLSVLSQLRI</sequence>
<keyword evidence="1" id="KW-0812">Transmembrane</keyword>
<gene>
    <name evidence="2" type="ORF">FNH09_07390</name>
</gene>